<feature type="transmembrane region" description="Helical" evidence="6">
    <location>
        <begin position="226"/>
        <end position="244"/>
    </location>
</feature>
<evidence type="ECO:0000313" key="7">
    <source>
        <dbReference type="EMBL" id="CCC39604.2"/>
    </source>
</evidence>
<dbReference type="Proteomes" id="UP000007954">
    <property type="component" value="Chromosome"/>
</dbReference>
<keyword evidence="5 6" id="KW-0472">Membrane</keyword>
<dbReference type="KEGG" id="hwc:Hqrw_1665"/>
<dbReference type="Pfam" id="PF01810">
    <property type="entry name" value="LysE"/>
    <property type="match status" value="1"/>
</dbReference>
<organism evidence="7 8">
    <name type="scientific">Haloquadratum walsbyi (strain DSM 16854 / JCM 12705 / C23)</name>
    <dbReference type="NCBI Taxonomy" id="768065"/>
    <lineage>
        <taxon>Archaea</taxon>
        <taxon>Methanobacteriati</taxon>
        <taxon>Methanobacteriota</taxon>
        <taxon>Stenosarchaea group</taxon>
        <taxon>Halobacteria</taxon>
        <taxon>Halobacteriales</taxon>
        <taxon>Haloferacaceae</taxon>
        <taxon>Haloquadratum</taxon>
    </lineage>
</organism>
<keyword evidence="2" id="KW-1003">Cell membrane</keyword>
<feature type="transmembrane region" description="Helical" evidence="6">
    <location>
        <begin position="184"/>
        <end position="206"/>
    </location>
</feature>
<evidence type="ECO:0000256" key="4">
    <source>
        <dbReference type="ARBA" id="ARBA00022989"/>
    </source>
</evidence>
<evidence type="ECO:0000256" key="1">
    <source>
        <dbReference type="ARBA" id="ARBA00004651"/>
    </source>
</evidence>
<dbReference type="PANTHER" id="PTHR38825">
    <property type="entry name" value="LYSINE EXPORTER PROTEIN (LYSE/YGGA)"/>
    <property type="match status" value="1"/>
</dbReference>
<feature type="transmembrane region" description="Helical" evidence="6">
    <location>
        <begin position="71"/>
        <end position="90"/>
    </location>
</feature>
<dbReference type="PANTHER" id="PTHR38825:SF2">
    <property type="entry name" value="LYSINE TRANSPORTER LYSE"/>
    <property type="match status" value="1"/>
</dbReference>
<protein>
    <submittedName>
        <fullName evidence="7">LysE family transport protein</fullName>
    </submittedName>
</protein>
<reference evidence="7 8" key="1">
    <citation type="journal article" date="2011" name="PLoS ONE">
        <title>Haloquadratum walsbyi: limited diversity in a global pond.</title>
        <authorList>
            <person name="Dyall-Smith M."/>
            <person name="Pfeiffer F."/>
            <person name="Klee K."/>
            <person name="Palm P."/>
            <person name="Gross K."/>
            <person name="Schuster S.C."/>
            <person name="Rampp M."/>
            <person name="Oesterhelt D."/>
        </authorList>
    </citation>
    <scope>NUCLEOTIDE SEQUENCE [LARGE SCALE GENOMIC DNA]</scope>
    <source>
        <strain evidence="8">DSM 16854 / JCM 12705 / C23</strain>
    </source>
</reference>
<dbReference type="EMBL" id="FR746099">
    <property type="protein sequence ID" value="CCC39604.2"/>
    <property type="molecule type" value="Genomic_DNA"/>
</dbReference>
<gene>
    <name evidence="7" type="ordered locus">Hqrw_1665</name>
</gene>
<feature type="transmembrane region" description="Helical" evidence="6">
    <location>
        <begin position="152"/>
        <end position="172"/>
    </location>
</feature>
<feature type="transmembrane region" description="Helical" evidence="6">
    <location>
        <begin position="43"/>
        <end position="64"/>
    </location>
</feature>
<dbReference type="InterPro" id="IPR001123">
    <property type="entry name" value="LeuE-type"/>
</dbReference>
<keyword evidence="3 6" id="KW-0812">Transmembrane</keyword>
<keyword evidence="4 6" id="KW-1133">Transmembrane helix</keyword>
<dbReference type="GO" id="GO:0005886">
    <property type="term" value="C:plasma membrane"/>
    <property type="evidence" value="ECO:0007669"/>
    <property type="project" value="UniProtKB-SubCell"/>
</dbReference>
<name>G0LGQ2_HALWC</name>
<dbReference type="AlphaFoldDB" id="G0LGQ2"/>
<evidence type="ECO:0000256" key="2">
    <source>
        <dbReference type="ARBA" id="ARBA00022475"/>
    </source>
</evidence>
<proteinExistence type="predicted"/>
<evidence type="ECO:0000256" key="6">
    <source>
        <dbReference type="SAM" id="Phobius"/>
    </source>
</evidence>
<evidence type="ECO:0000256" key="3">
    <source>
        <dbReference type="ARBA" id="ARBA00022692"/>
    </source>
</evidence>
<evidence type="ECO:0000313" key="8">
    <source>
        <dbReference type="Proteomes" id="UP000007954"/>
    </source>
</evidence>
<comment type="subcellular location">
    <subcellularLocation>
        <location evidence="1">Cell membrane</location>
        <topology evidence="1">Multi-pass membrane protein</topology>
    </subcellularLocation>
</comment>
<accession>G0LGQ2</accession>
<evidence type="ECO:0000256" key="5">
    <source>
        <dbReference type="ARBA" id="ARBA00023136"/>
    </source>
</evidence>
<dbReference type="GO" id="GO:0006865">
    <property type="term" value="P:amino acid transport"/>
    <property type="evidence" value="ECO:0007669"/>
    <property type="project" value="InterPro"/>
</dbReference>
<sequence length="254" mass="26607">MIALSMTALTGVIFGLALAAPPGPMNAIIAEESVVRGWTAGFLAGLGAMTADIIFFVLAAFGVITIVERAPLLRAGMITLGGVLMLYFAYGAATEIHSAFGISNTNTGTHTLKEDNSESGSKTTQKNTNLNSHVGTGFRKAFILALTNPYQILFWLTIGVGLLQSGTLDILAQTPYIGSLLTGLVIVETGSPTLIIGFFIGIIIWITGFPATLIRIGRRVNKLAPVVAGGSAIVLAGFGMIFILRGVRKALIII</sequence>